<organism evidence="3 4">
    <name type="scientific">Byssothecium circinans</name>
    <dbReference type="NCBI Taxonomy" id="147558"/>
    <lineage>
        <taxon>Eukaryota</taxon>
        <taxon>Fungi</taxon>
        <taxon>Dikarya</taxon>
        <taxon>Ascomycota</taxon>
        <taxon>Pezizomycotina</taxon>
        <taxon>Dothideomycetes</taxon>
        <taxon>Pleosporomycetidae</taxon>
        <taxon>Pleosporales</taxon>
        <taxon>Massarineae</taxon>
        <taxon>Massarinaceae</taxon>
        <taxon>Byssothecium</taxon>
    </lineage>
</organism>
<proteinExistence type="predicted"/>
<keyword evidence="4" id="KW-1185">Reference proteome</keyword>
<evidence type="ECO:0000256" key="1">
    <source>
        <dbReference type="SAM" id="MobiDB-lite"/>
    </source>
</evidence>
<evidence type="ECO:0000313" key="3">
    <source>
        <dbReference type="EMBL" id="KAF1957737.1"/>
    </source>
</evidence>
<name>A0A6A5U9E5_9PLEO</name>
<gene>
    <name evidence="3" type="ORF">CC80DRAFT_592235</name>
</gene>
<keyword evidence="2" id="KW-0732">Signal</keyword>
<reference evidence="3" key="1">
    <citation type="journal article" date="2020" name="Stud. Mycol.">
        <title>101 Dothideomycetes genomes: a test case for predicting lifestyles and emergence of pathogens.</title>
        <authorList>
            <person name="Haridas S."/>
            <person name="Albert R."/>
            <person name="Binder M."/>
            <person name="Bloem J."/>
            <person name="Labutti K."/>
            <person name="Salamov A."/>
            <person name="Andreopoulos B."/>
            <person name="Baker S."/>
            <person name="Barry K."/>
            <person name="Bills G."/>
            <person name="Bluhm B."/>
            <person name="Cannon C."/>
            <person name="Castanera R."/>
            <person name="Culley D."/>
            <person name="Daum C."/>
            <person name="Ezra D."/>
            <person name="Gonzalez J."/>
            <person name="Henrissat B."/>
            <person name="Kuo A."/>
            <person name="Liang C."/>
            <person name="Lipzen A."/>
            <person name="Lutzoni F."/>
            <person name="Magnuson J."/>
            <person name="Mondo S."/>
            <person name="Nolan M."/>
            <person name="Ohm R."/>
            <person name="Pangilinan J."/>
            <person name="Park H.-J."/>
            <person name="Ramirez L."/>
            <person name="Alfaro M."/>
            <person name="Sun H."/>
            <person name="Tritt A."/>
            <person name="Yoshinaga Y."/>
            <person name="Zwiers L.-H."/>
            <person name="Turgeon B."/>
            <person name="Goodwin S."/>
            <person name="Spatafora J."/>
            <person name="Crous P."/>
            <person name="Grigoriev I."/>
        </authorList>
    </citation>
    <scope>NUCLEOTIDE SEQUENCE</scope>
    <source>
        <strain evidence="3">CBS 675.92</strain>
    </source>
</reference>
<feature type="region of interest" description="Disordered" evidence="1">
    <location>
        <begin position="156"/>
        <end position="177"/>
    </location>
</feature>
<sequence length="214" mass="23418">MWIRIVTLVSIVVRRLPALVQQPTPVGICEESGRWIMACALPGRRAATLEGAREAWSRGPGTISNACRELRPTNSLFQRAVFPQPGQRKTSRTAVSLCEYRKHVNALIFLVLSSGFSTVLAPATTCKSGATAGSRLTENGRFLWSFAIDAHADRTSAGLSPKAAKPGGNDSRDGGQYGWQEKRREIARPPPINETVFFNVAWRGKMRLEGPVSQ</sequence>
<evidence type="ECO:0000313" key="4">
    <source>
        <dbReference type="Proteomes" id="UP000800035"/>
    </source>
</evidence>
<dbReference type="AlphaFoldDB" id="A0A6A5U9E5"/>
<evidence type="ECO:0000256" key="2">
    <source>
        <dbReference type="SAM" id="SignalP"/>
    </source>
</evidence>
<protein>
    <submittedName>
        <fullName evidence="3">Uncharacterized protein</fullName>
    </submittedName>
</protein>
<accession>A0A6A5U9E5</accession>
<dbReference type="EMBL" id="ML976988">
    <property type="protein sequence ID" value="KAF1957737.1"/>
    <property type="molecule type" value="Genomic_DNA"/>
</dbReference>
<feature type="signal peptide" evidence="2">
    <location>
        <begin position="1"/>
        <end position="18"/>
    </location>
</feature>
<dbReference type="Proteomes" id="UP000800035">
    <property type="component" value="Unassembled WGS sequence"/>
</dbReference>
<feature type="chain" id="PRO_5025337266" evidence="2">
    <location>
        <begin position="19"/>
        <end position="214"/>
    </location>
</feature>